<dbReference type="Proteomes" id="UP000824782">
    <property type="component" value="Unassembled WGS sequence"/>
</dbReference>
<evidence type="ECO:0000313" key="1">
    <source>
        <dbReference type="EMBL" id="KAG8580132.1"/>
    </source>
</evidence>
<gene>
    <name evidence="1" type="ORF">GDO81_007154</name>
</gene>
<dbReference type="AlphaFoldDB" id="A0AAV7C6S1"/>
<protein>
    <submittedName>
        <fullName evidence="1">Uncharacterized protein</fullName>
    </submittedName>
</protein>
<proteinExistence type="predicted"/>
<name>A0AAV7C6S1_ENGPU</name>
<dbReference type="EMBL" id="WNYA01000003">
    <property type="protein sequence ID" value="KAG8580132.1"/>
    <property type="molecule type" value="Genomic_DNA"/>
</dbReference>
<comment type="caution">
    <text evidence="1">The sequence shown here is derived from an EMBL/GenBank/DDBJ whole genome shotgun (WGS) entry which is preliminary data.</text>
</comment>
<reference evidence="1" key="1">
    <citation type="thesis" date="2020" institute="ProQuest LLC" country="789 East Eisenhower Parkway, Ann Arbor, MI, USA">
        <title>Comparative Genomics and Chromosome Evolution.</title>
        <authorList>
            <person name="Mudd A.B."/>
        </authorList>
    </citation>
    <scope>NUCLEOTIDE SEQUENCE</scope>
    <source>
        <strain evidence="1">237g6f4</strain>
        <tissue evidence="1">Blood</tissue>
    </source>
</reference>
<evidence type="ECO:0000313" key="2">
    <source>
        <dbReference type="Proteomes" id="UP000824782"/>
    </source>
</evidence>
<sequence length="80" mass="9381">MMKDQGLQTNLIQSVELSKCEEKDKRESLIEIPLHPVTDKILHQRGLPYTGNSNHHHHMWHRCGLLAPIEKLVRENVFFN</sequence>
<keyword evidence="2" id="KW-1185">Reference proteome</keyword>
<accession>A0AAV7C6S1</accession>
<organism evidence="1 2">
    <name type="scientific">Engystomops pustulosus</name>
    <name type="common">Tungara frog</name>
    <name type="synonym">Physalaemus pustulosus</name>
    <dbReference type="NCBI Taxonomy" id="76066"/>
    <lineage>
        <taxon>Eukaryota</taxon>
        <taxon>Metazoa</taxon>
        <taxon>Chordata</taxon>
        <taxon>Craniata</taxon>
        <taxon>Vertebrata</taxon>
        <taxon>Euteleostomi</taxon>
        <taxon>Amphibia</taxon>
        <taxon>Batrachia</taxon>
        <taxon>Anura</taxon>
        <taxon>Neobatrachia</taxon>
        <taxon>Hyloidea</taxon>
        <taxon>Leptodactylidae</taxon>
        <taxon>Leiuperinae</taxon>
        <taxon>Engystomops</taxon>
    </lineage>
</organism>